<sequence length="411" mass="43187">MIAAEHARRFLFEDGRVRVGGLGLERLAARVGSTPFFAYDRGLLTARVAEVRAALPDDLDLGYAVKANPMPALVQHLAGLVDTLDVASAGEMAVALDTGTPAERITFAGPGKTDDELRRAVAAGVLVEVESEGEARRLGTVARALGLAARAAIRVNPDFAVKGSGMRMGGGPQQFGVDAEAVPALMDRLAGIGMELEGFHVFAGSQNLHAPILAEAQERTVDLVLQLAKYAAGPVRYVNLGGGFGIPYFEKDHPLDLDAVGANLRRLCAERLRPVLGEARIGVELGRYLVGEAGVYVTRVVDRKVSRGVTYLVVDGGMHHQLAASGNFGQVIRRNYPITADVAGAADPEGEREEVTVVGSLCTPLDVLGDKVRLPSADVGDLLVVHQAGAYGLTASPTAFLGHPAPAEVLV</sequence>
<evidence type="ECO:0000256" key="2">
    <source>
        <dbReference type="ARBA" id="ARBA00022898"/>
    </source>
</evidence>
<dbReference type="Gene3D" id="3.20.20.10">
    <property type="entry name" value="Alanine racemase"/>
    <property type="match status" value="1"/>
</dbReference>
<dbReference type="Gene3D" id="2.40.37.10">
    <property type="entry name" value="Lyase, Ornithine Decarboxylase, Chain A, domain 1"/>
    <property type="match status" value="1"/>
</dbReference>
<dbReference type="EMBL" id="JAPPUX010000003">
    <property type="protein sequence ID" value="MCY4726972.1"/>
    <property type="molecule type" value="Genomic_DNA"/>
</dbReference>
<dbReference type="NCBIfam" id="TIGR03099">
    <property type="entry name" value="dCO2ase_PEP1"/>
    <property type="match status" value="1"/>
</dbReference>
<dbReference type="PROSITE" id="PS00879">
    <property type="entry name" value="ODR_DC_2_2"/>
    <property type="match status" value="1"/>
</dbReference>
<organism evidence="4 5">
    <name type="scientific">Nocardioides pini</name>
    <dbReference type="NCBI Taxonomy" id="2975053"/>
    <lineage>
        <taxon>Bacteria</taxon>
        <taxon>Bacillati</taxon>
        <taxon>Actinomycetota</taxon>
        <taxon>Actinomycetes</taxon>
        <taxon>Propionibacteriales</taxon>
        <taxon>Nocardioidaceae</taxon>
        <taxon>Nocardioides</taxon>
    </lineage>
</organism>
<reference evidence="4" key="1">
    <citation type="submission" date="2022-08" db="EMBL/GenBank/DDBJ databases">
        <title>Genome sequencing of Nocardioides sp. STR2.</title>
        <authorList>
            <person name="So Y."/>
        </authorList>
    </citation>
    <scope>NUCLEOTIDE SEQUENCE</scope>
    <source>
        <strain evidence="4">STR2</strain>
    </source>
</reference>
<name>A0ABT4CGF1_9ACTN</name>
<evidence type="ECO:0000259" key="3">
    <source>
        <dbReference type="Pfam" id="PF02784"/>
    </source>
</evidence>
<dbReference type="Proteomes" id="UP001074726">
    <property type="component" value="Unassembled WGS sequence"/>
</dbReference>
<dbReference type="InterPro" id="IPR022657">
    <property type="entry name" value="De-COase2_CS"/>
</dbReference>
<keyword evidence="2" id="KW-0663">Pyridoxal phosphate</keyword>
<dbReference type="SUPFAM" id="SSF50621">
    <property type="entry name" value="Alanine racemase C-terminal domain-like"/>
    <property type="match status" value="1"/>
</dbReference>
<dbReference type="InterPro" id="IPR022644">
    <property type="entry name" value="De-COase2_N"/>
</dbReference>
<dbReference type="RefSeq" id="WP_268111925.1">
    <property type="nucleotide sequence ID" value="NZ_JAPPUX010000003.1"/>
</dbReference>
<evidence type="ECO:0000313" key="5">
    <source>
        <dbReference type="Proteomes" id="UP001074726"/>
    </source>
</evidence>
<dbReference type="PANTHER" id="PTHR43727">
    <property type="entry name" value="DIAMINOPIMELATE DECARBOXYLASE"/>
    <property type="match status" value="1"/>
</dbReference>
<dbReference type="Pfam" id="PF02784">
    <property type="entry name" value="Orn_Arg_deC_N"/>
    <property type="match status" value="1"/>
</dbReference>
<dbReference type="InterPro" id="IPR000183">
    <property type="entry name" value="Orn/DAP/Arg_de-COase"/>
</dbReference>
<comment type="cofactor">
    <cofactor evidence="1">
        <name>pyridoxal 5'-phosphate</name>
        <dbReference type="ChEBI" id="CHEBI:597326"/>
    </cofactor>
</comment>
<gene>
    <name evidence="4" type="ORF">NYO98_11850</name>
</gene>
<dbReference type="InterPro" id="IPR017530">
    <property type="entry name" value="DCO2ase_PEP1"/>
</dbReference>
<dbReference type="SUPFAM" id="SSF51419">
    <property type="entry name" value="PLP-binding barrel"/>
    <property type="match status" value="1"/>
</dbReference>
<dbReference type="CDD" id="cd06839">
    <property type="entry name" value="PLPDE_III_Btrk_like"/>
    <property type="match status" value="1"/>
</dbReference>
<dbReference type="InterPro" id="IPR029066">
    <property type="entry name" value="PLP-binding_barrel"/>
</dbReference>
<dbReference type="PANTHER" id="PTHR43727:SF2">
    <property type="entry name" value="GROUP IV DECARBOXYLASE"/>
    <property type="match status" value="1"/>
</dbReference>
<dbReference type="PRINTS" id="PR01179">
    <property type="entry name" value="ODADCRBXLASE"/>
</dbReference>
<comment type="caution">
    <text evidence="4">The sequence shown here is derived from an EMBL/GenBank/DDBJ whole genome shotgun (WGS) entry which is preliminary data.</text>
</comment>
<proteinExistence type="predicted"/>
<accession>A0ABT4CGF1</accession>
<evidence type="ECO:0000256" key="1">
    <source>
        <dbReference type="ARBA" id="ARBA00001933"/>
    </source>
</evidence>
<protein>
    <submittedName>
        <fullName evidence="4">Pyridoxal-dependent decarboxylase, exosortase A system-associated</fullName>
    </submittedName>
</protein>
<keyword evidence="5" id="KW-1185">Reference proteome</keyword>
<feature type="domain" description="Orn/DAP/Arg decarboxylase 2 N-terminal" evidence="3">
    <location>
        <begin position="44"/>
        <end position="290"/>
    </location>
</feature>
<evidence type="ECO:0000313" key="4">
    <source>
        <dbReference type="EMBL" id="MCY4726972.1"/>
    </source>
</evidence>
<dbReference type="InterPro" id="IPR009006">
    <property type="entry name" value="Ala_racemase/Decarboxylase_C"/>
</dbReference>